<reference evidence="2 3" key="1">
    <citation type="submission" date="2014-07" db="EMBL/GenBank/DDBJ databases">
        <title>Whole Genome Sequence of the Amycolatopsis methanolica 239.</title>
        <authorList>
            <person name="Tang B."/>
        </authorList>
    </citation>
    <scope>NUCLEOTIDE SEQUENCE [LARGE SCALE GENOMIC DNA]</scope>
    <source>
        <strain evidence="2 3">239</strain>
    </source>
</reference>
<dbReference type="InterPro" id="IPR036661">
    <property type="entry name" value="Luciferase-like_sf"/>
</dbReference>
<feature type="domain" description="Luciferase-like" evidence="1">
    <location>
        <begin position="11"/>
        <end position="304"/>
    </location>
</feature>
<evidence type="ECO:0000313" key="3">
    <source>
        <dbReference type="Proteomes" id="UP000062973"/>
    </source>
</evidence>
<dbReference type="eggNOG" id="COG2141">
    <property type="taxonomic scope" value="Bacteria"/>
</dbReference>
<dbReference type="HOGENOM" id="CLU_027853_5_1_11"/>
<dbReference type="PANTHER" id="PTHR43244:SF2">
    <property type="entry name" value="CONSERVED HYPOTHETICAL ALANINE AND PROLINE-RICH PROTEIN"/>
    <property type="match status" value="1"/>
</dbReference>
<dbReference type="KEGG" id="amq:AMETH_5212"/>
<dbReference type="STRING" id="1068978.AMETH_5212"/>
<organism evidence="2 3">
    <name type="scientific">Amycolatopsis methanolica 239</name>
    <dbReference type="NCBI Taxonomy" id="1068978"/>
    <lineage>
        <taxon>Bacteria</taxon>
        <taxon>Bacillati</taxon>
        <taxon>Actinomycetota</taxon>
        <taxon>Actinomycetes</taxon>
        <taxon>Pseudonocardiales</taxon>
        <taxon>Pseudonocardiaceae</taxon>
        <taxon>Amycolatopsis</taxon>
        <taxon>Amycolatopsis methanolica group</taxon>
    </lineage>
</organism>
<dbReference type="Proteomes" id="UP000062973">
    <property type="component" value="Chromosome"/>
</dbReference>
<accession>A0A076MWR3</accession>
<dbReference type="RefSeq" id="WP_017984148.1">
    <property type="nucleotide sequence ID" value="NZ_AQUL01000001.1"/>
</dbReference>
<sequence length="332" mass="36407">MKVDFAVPFSSPADCRETMRRAERDGFDGVWTTEVKHDPFLPLALGSTVTERVTLGTAIAVAFARNPLTVAQIANDLQELSGGRLLLGLGTQIKTHVTRRFSMPWSQPAARMREFVLALRAIWDSWQTGACLNFRGEFYTHTVMTPMFTPPPHPYGPPKVLLAGVGEGMTRVAGEVADGFLCHGFTTERYLREVTVPALRSGRDSLDGFDLVGSPMVVTGRTDAGIAAALADTRRQIAFYGSTPAYRGVLELHDRGELGDELHRLSRRGEWERMGTLVDDELLAAIAVVGKPDEVAAEVRRRYGDLFTRATLYLPYEAEPGLVAEVAAAVRS</sequence>
<proteinExistence type="predicted"/>
<dbReference type="PATRIC" id="fig|1068978.7.peg.5595"/>
<dbReference type="GO" id="GO:0016705">
    <property type="term" value="F:oxidoreductase activity, acting on paired donors, with incorporation or reduction of molecular oxygen"/>
    <property type="evidence" value="ECO:0007669"/>
    <property type="project" value="InterPro"/>
</dbReference>
<dbReference type="OrthoDB" id="3284378at2"/>
<dbReference type="InterPro" id="IPR050564">
    <property type="entry name" value="F420-G6PD/mer"/>
</dbReference>
<keyword evidence="3" id="KW-1185">Reference proteome</keyword>
<dbReference type="Gene3D" id="3.20.20.30">
    <property type="entry name" value="Luciferase-like domain"/>
    <property type="match status" value="1"/>
</dbReference>
<evidence type="ECO:0000313" key="2">
    <source>
        <dbReference type="EMBL" id="AIJ25304.1"/>
    </source>
</evidence>
<dbReference type="InterPro" id="IPR019919">
    <property type="entry name" value="Lucif-like_OxRdtase_MSMEG_2256"/>
</dbReference>
<evidence type="ECO:0000259" key="1">
    <source>
        <dbReference type="Pfam" id="PF00296"/>
    </source>
</evidence>
<dbReference type="NCBIfam" id="TIGR03617">
    <property type="entry name" value="F420_MSMEG_2256"/>
    <property type="match status" value="1"/>
</dbReference>
<gene>
    <name evidence="2" type="ORF">AMETH_5212</name>
</gene>
<dbReference type="PANTHER" id="PTHR43244">
    <property type="match status" value="1"/>
</dbReference>
<protein>
    <recommendedName>
        <fullName evidence="1">Luciferase-like domain-containing protein</fullName>
    </recommendedName>
</protein>
<dbReference type="EMBL" id="CP009110">
    <property type="protein sequence ID" value="AIJ25304.1"/>
    <property type="molecule type" value="Genomic_DNA"/>
</dbReference>
<dbReference type="AlphaFoldDB" id="A0A076MWR3"/>
<dbReference type="Pfam" id="PF00296">
    <property type="entry name" value="Bac_luciferase"/>
    <property type="match status" value="1"/>
</dbReference>
<dbReference type="InterPro" id="IPR011251">
    <property type="entry name" value="Luciferase-like_dom"/>
</dbReference>
<name>A0A076MWR3_AMYME</name>
<dbReference type="SUPFAM" id="SSF51679">
    <property type="entry name" value="Bacterial luciferase-like"/>
    <property type="match status" value="1"/>
</dbReference>